<dbReference type="Gene3D" id="1.25.40.10">
    <property type="entry name" value="Tetratricopeptide repeat domain"/>
    <property type="match status" value="2"/>
</dbReference>
<dbReference type="InterPro" id="IPR057440">
    <property type="entry name" value="At1g68980-like_TPR"/>
</dbReference>
<proteinExistence type="inferred from homology"/>
<dbReference type="PROSITE" id="PS51375">
    <property type="entry name" value="PPR"/>
    <property type="match status" value="1"/>
</dbReference>
<evidence type="ECO:0000313" key="6">
    <source>
        <dbReference type="Proteomes" id="UP000316621"/>
    </source>
</evidence>
<dbReference type="OMA" id="AYCKEGH"/>
<dbReference type="EMBL" id="CM010720">
    <property type="protein sequence ID" value="RZC67087.1"/>
    <property type="molecule type" value="Genomic_DNA"/>
</dbReference>
<dbReference type="Gramene" id="RZC67087">
    <property type="protein sequence ID" value="RZC67087"/>
    <property type="gene ID" value="C5167_010768"/>
</dbReference>
<accession>A0A4Y7K2F1</accession>
<dbReference type="PANTHER" id="PTHR46598:SF1">
    <property type="entry name" value="OS10G0422566 PROTEIN"/>
    <property type="match status" value="1"/>
</dbReference>
<dbReference type="PANTHER" id="PTHR46598">
    <property type="entry name" value="BNAC05G43320D PROTEIN"/>
    <property type="match status" value="1"/>
</dbReference>
<organism evidence="5 6">
    <name type="scientific">Papaver somniferum</name>
    <name type="common">Opium poppy</name>
    <dbReference type="NCBI Taxonomy" id="3469"/>
    <lineage>
        <taxon>Eukaryota</taxon>
        <taxon>Viridiplantae</taxon>
        <taxon>Streptophyta</taxon>
        <taxon>Embryophyta</taxon>
        <taxon>Tracheophyta</taxon>
        <taxon>Spermatophyta</taxon>
        <taxon>Magnoliopsida</taxon>
        <taxon>Ranunculales</taxon>
        <taxon>Papaveraceae</taxon>
        <taxon>Papaveroideae</taxon>
        <taxon>Papaver</taxon>
    </lineage>
</organism>
<dbReference type="AlphaFoldDB" id="A0A4Y7K2F1"/>
<gene>
    <name evidence="5" type="ORF">C5167_010768</name>
</gene>
<dbReference type="NCBIfam" id="TIGR00756">
    <property type="entry name" value="PPR"/>
    <property type="match status" value="1"/>
</dbReference>
<evidence type="ECO:0000256" key="1">
    <source>
        <dbReference type="ARBA" id="ARBA00007626"/>
    </source>
</evidence>
<feature type="repeat" description="PPR" evidence="3">
    <location>
        <begin position="691"/>
        <end position="725"/>
    </location>
</feature>
<evidence type="ECO:0000256" key="3">
    <source>
        <dbReference type="PROSITE-ProRule" id="PRU00708"/>
    </source>
</evidence>
<sequence length="848" mass="95950">MFPIMLERTSAVLHRGFERPLYPFLFIRELTVSGSGYLRFEEEYELPDVLALCERSSGPIHYSCEENMLSMTKLRRKLTPLSSLSLFSILDCSRPDIRSPCPGLLVYVNNRSPIDGVVIEAGFRWSPSGFNNTFSSSFLTMAESILAQVQDSPQISNELESAIEEHRFDDAWKLYKQNMEMEGFPRKFILNKLLVGFAATCMQYWLEKANSIVDLVFEKGKQNLIDKQTLLYLSLMLAQHGLPIPASSILRRLVDMDESVPVTVWSAIVAHISCKAHGAYLAAELVLEIGSLFQNNRVDLWKKSNRPLLAMKPNATIFNIAIVGCLLSGTTRKAEQVHEMMRGVGIKSDAILHIIMAHIYERNGHREELKKLKRHIDDSCSLGKLQFQQFYNCLLTCHLNFGDLDSASQIVLELLQKAKEALGSPVVATNIPDSIRSGKFSSVAENFDEISKHGKADHILSKASVGTIAFCFEEFCRDCNFSTLEAVANQILDSQLGKLQMRVELVTSERGVLRPTERIYAKLVKAFLEAGKVKELAEFLISADKEDSPAPSENSVVVRVINACITLGWLDQADDLIDEMRFAGVRVGASSYSSLLEAYYKENRTTEMASLLRDARKAGVQLNSSCYEALIQFWDPMSALNISKEMKETKISEPILPEFEMQVSSCAESKHAGLMVKLMEEIKEGRRADYEVYYWNDVIHFFCKKRLLQDADKALKKMRALGHMPNAQTFHSLVMGYAAVGGKNIEVTQLWGEMKELAFSSGSMKFDQELLDSLLYIFVRGGFFLRANEVVEMMEAGKMFIDKYKYRTLFLIYRKTLHKNKKTPNFHSEASVKRREAALLFKEWIGLG</sequence>
<comment type="similarity">
    <text evidence="1">Belongs to the PPR family. P subfamily.</text>
</comment>
<name>A0A4Y7K2F1_PAPSO</name>
<dbReference type="InterPro" id="IPR011990">
    <property type="entry name" value="TPR-like_helical_dom_sf"/>
</dbReference>
<evidence type="ECO:0000259" key="4">
    <source>
        <dbReference type="Pfam" id="PF25245"/>
    </source>
</evidence>
<dbReference type="Proteomes" id="UP000316621">
    <property type="component" value="Chromosome 6"/>
</dbReference>
<protein>
    <recommendedName>
        <fullName evidence="4">At1g68980-like TPR repeats domain-containing protein</fullName>
    </recommendedName>
</protein>
<feature type="domain" description="At1g68980-like TPR repeats" evidence="4">
    <location>
        <begin position="150"/>
        <end position="278"/>
    </location>
</feature>
<dbReference type="Pfam" id="PF01535">
    <property type="entry name" value="PPR"/>
    <property type="match status" value="3"/>
</dbReference>
<keyword evidence="2" id="KW-0677">Repeat</keyword>
<dbReference type="STRING" id="3469.A0A4Y7K2F1"/>
<keyword evidence="6" id="KW-1185">Reference proteome</keyword>
<dbReference type="InterPro" id="IPR002885">
    <property type="entry name" value="PPR_rpt"/>
</dbReference>
<reference evidence="5 6" key="1">
    <citation type="journal article" date="2018" name="Science">
        <title>The opium poppy genome and morphinan production.</title>
        <authorList>
            <person name="Guo L."/>
            <person name="Winzer T."/>
            <person name="Yang X."/>
            <person name="Li Y."/>
            <person name="Ning Z."/>
            <person name="He Z."/>
            <person name="Teodor R."/>
            <person name="Lu Y."/>
            <person name="Bowser T.A."/>
            <person name="Graham I.A."/>
            <person name="Ye K."/>
        </authorList>
    </citation>
    <scope>NUCLEOTIDE SEQUENCE [LARGE SCALE GENOMIC DNA]</scope>
    <source>
        <strain evidence="6">cv. HN1</strain>
        <tissue evidence="5">Leaves</tissue>
    </source>
</reference>
<evidence type="ECO:0000256" key="2">
    <source>
        <dbReference type="ARBA" id="ARBA00022737"/>
    </source>
</evidence>
<dbReference type="Pfam" id="PF25245">
    <property type="entry name" value="TPR_At1g68980"/>
    <property type="match status" value="1"/>
</dbReference>
<evidence type="ECO:0000313" key="5">
    <source>
        <dbReference type="EMBL" id="RZC67087.1"/>
    </source>
</evidence>